<keyword evidence="1" id="KW-0472">Membrane</keyword>
<feature type="transmembrane region" description="Helical" evidence="1">
    <location>
        <begin position="64"/>
        <end position="82"/>
    </location>
</feature>
<reference evidence="3" key="1">
    <citation type="submission" date="2015-09" db="EMBL/GenBank/DDBJ databases">
        <authorList>
            <consortium name="Pathogen Informatics"/>
        </authorList>
    </citation>
    <scope>NUCLEOTIDE SEQUENCE [LARGE SCALE GENOMIC DNA]</scope>
    <source>
        <strain evidence="3">Lake Konstanz</strain>
    </source>
</reference>
<feature type="transmembrane region" description="Helical" evidence="1">
    <location>
        <begin position="94"/>
        <end position="114"/>
    </location>
</feature>
<name>A0A0S4J7E2_BODSA</name>
<keyword evidence="1" id="KW-1133">Transmembrane helix</keyword>
<gene>
    <name evidence="2" type="ORF">BSAL_90705</name>
</gene>
<protein>
    <submittedName>
        <fullName evidence="2">Transmembrane protein, putative</fullName>
    </submittedName>
</protein>
<evidence type="ECO:0000313" key="2">
    <source>
        <dbReference type="EMBL" id="CUG85783.1"/>
    </source>
</evidence>
<accession>A0A0S4J7E2</accession>
<feature type="transmembrane region" description="Helical" evidence="1">
    <location>
        <begin position="37"/>
        <end position="58"/>
    </location>
</feature>
<keyword evidence="1 2" id="KW-0812">Transmembrane</keyword>
<organism evidence="2 3">
    <name type="scientific">Bodo saltans</name>
    <name type="common">Flagellated protozoan</name>
    <dbReference type="NCBI Taxonomy" id="75058"/>
    <lineage>
        <taxon>Eukaryota</taxon>
        <taxon>Discoba</taxon>
        <taxon>Euglenozoa</taxon>
        <taxon>Kinetoplastea</taxon>
        <taxon>Metakinetoplastina</taxon>
        <taxon>Eubodonida</taxon>
        <taxon>Bodonidae</taxon>
        <taxon>Bodo</taxon>
    </lineage>
</organism>
<evidence type="ECO:0000256" key="1">
    <source>
        <dbReference type="SAM" id="Phobius"/>
    </source>
</evidence>
<evidence type="ECO:0000313" key="3">
    <source>
        <dbReference type="Proteomes" id="UP000051952"/>
    </source>
</evidence>
<proteinExistence type="predicted"/>
<dbReference type="AlphaFoldDB" id="A0A0S4J7E2"/>
<sequence length="210" mass="23916">MMRCFGPWLLPHRAWKPNELKLQYNDFFSSVASKDALWVHPFLQMHGAVFSLIAAIPFRESVCMAQFGLAIAWTCVPIALLVRWRLRLFRRPPLNALCFVSYLCVVAMLVASLVAQNSSNTSEVISDVIVAQSVLSGILAVVSAAKVVITLTIAFAEHRAKIEFRRFHRRLRLHSENNRLSGEKFELLWKKTDQNEEAQQLQMSKLTTNC</sequence>
<dbReference type="EMBL" id="CYKH01001196">
    <property type="protein sequence ID" value="CUG85783.1"/>
    <property type="molecule type" value="Genomic_DNA"/>
</dbReference>
<dbReference type="VEuPathDB" id="TriTrypDB:BSAL_90705"/>
<dbReference type="Proteomes" id="UP000051952">
    <property type="component" value="Unassembled WGS sequence"/>
</dbReference>
<feature type="transmembrane region" description="Helical" evidence="1">
    <location>
        <begin position="134"/>
        <end position="156"/>
    </location>
</feature>
<keyword evidence="3" id="KW-1185">Reference proteome</keyword>